<proteinExistence type="predicted"/>
<organism evidence="2 3">
    <name type="scientific">Prunus armeniaca</name>
    <name type="common">Apricot</name>
    <name type="synonym">Armeniaca vulgaris</name>
    <dbReference type="NCBI Taxonomy" id="36596"/>
    <lineage>
        <taxon>Eukaryota</taxon>
        <taxon>Viridiplantae</taxon>
        <taxon>Streptophyta</taxon>
        <taxon>Embryophyta</taxon>
        <taxon>Tracheophyta</taxon>
        <taxon>Spermatophyta</taxon>
        <taxon>Magnoliopsida</taxon>
        <taxon>eudicotyledons</taxon>
        <taxon>Gunneridae</taxon>
        <taxon>Pentapetalae</taxon>
        <taxon>rosids</taxon>
        <taxon>fabids</taxon>
        <taxon>Rosales</taxon>
        <taxon>Rosaceae</taxon>
        <taxon>Amygdaloideae</taxon>
        <taxon>Amygdaleae</taxon>
        <taxon>Prunus</taxon>
    </lineage>
</organism>
<gene>
    <name evidence="2" type="ORF">CURHAP_LOCUS41857</name>
</gene>
<dbReference type="AlphaFoldDB" id="A0A6J5V9Z3"/>
<dbReference type="PANTHER" id="PTHR33248">
    <property type="entry name" value="ZINC ION-BINDING PROTEIN"/>
    <property type="match status" value="1"/>
</dbReference>
<dbReference type="Proteomes" id="UP000507222">
    <property type="component" value="Unassembled WGS sequence"/>
</dbReference>
<evidence type="ECO:0000256" key="1">
    <source>
        <dbReference type="SAM" id="Phobius"/>
    </source>
</evidence>
<sequence length="135" mass="15407">MKAGMSETRKCFYGGFARLETSWTKDNPGRRLWTCCRKKGCGYFDWFDPQMSAWSKMIIPGLLKRIDKANDELKSLRRREKLLWFLIVIGILVVVLSANATQHNGSSGTKTVLNLLDGFNCFLCTAGFCKTINWL</sequence>
<evidence type="ECO:0000313" key="2">
    <source>
        <dbReference type="EMBL" id="CAB4285866.1"/>
    </source>
</evidence>
<reference evidence="2 3" key="1">
    <citation type="submission" date="2020-05" db="EMBL/GenBank/DDBJ databases">
        <authorList>
            <person name="Campoy J."/>
            <person name="Schneeberger K."/>
            <person name="Spophaly S."/>
        </authorList>
    </citation>
    <scope>NUCLEOTIDE SEQUENCE [LARGE SCALE GENOMIC DNA]</scope>
    <source>
        <strain evidence="2">PruArmRojPasFocal</strain>
    </source>
</reference>
<feature type="transmembrane region" description="Helical" evidence="1">
    <location>
        <begin position="82"/>
        <end position="100"/>
    </location>
</feature>
<evidence type="ECO:0000313" key="3">
    <source>
        <dbReference type="Proteomes" id="UP000507222"/>
    </source>
</evidence>
<dbReference type="EMBL" id="CAEKDK010000007">
    <property type="protein sequence ID" value="CAB4285866.1"/>
    <property type="molecule type" value="Genomic_DNA"/>
</dbReference>
<evidence type="ECO:0008006" key="4">
    <source>
        <dbReference type="Google" id="ProtNLM"/>
    </source>
</evidence>
<protein>
    <recommendedName>
        <fullName evidence="4">Zinc finger GRF-type domain-containing protein</fullName>
    </recommendedName>
</protein>
<keyword evidence="1" id="KW-0812">Transmembrane</keyword>
<accession>A0A6J5V9Z3</accession>
<keyword evidence="1" id="KW-0472">Membrane</keyword>
<name>A0A6J5V9Z3_PRUAR</name>
<keyword evidence="1" id="KW-1133">Transmembrane helix</keyword>